<dbReference type="InterPro" id="IPR010273">
    <property type="entry name" value="DUF881"/>
</dbReference>
<evidence type="ECO:0000256" key="1">
    <source>
        <dbReference type="ARBA" id="ARBA00009108"/>
    </source>
</evidence>
<dbReference type="Gene3D" id="3.30.70.1880">
    <property type="entry name" value="Protein of unknown function DUF881"/>
    <property type="match status" value="1"/>
</dbReference>
<feature type="transmembrane region" description="Helical" evidence="4">
    <location>
        <begin position="38"/>
        <end position="57"/>
    </location>
</feature>
<evidence type="ECO:0000256" key="3">
    <source>
        <dbReference type="SAM" id="MobiDB-lite"/>
    </source>
</evidence>
<dbReference type="PATRIC" id="fig|1300347.3.peg.3246"/>
<evidence type="ECO:0008006" key="7">
    <source>
        <dbReference type="Google" id="ProtNLM"/>
    </source>
</evidence>
<dbReference type="AlphaFoldDB" id="A0A1A9GMX3"/>
<dbReference type="RefSeq" id="WP_068111905.1">
    <property type="nucleotide sequence ID" value="NZ_CP015079.1"/>
</dbReference>
<keyword evidence="4" id="KW-0472">Membrane</keyword>
<keyword evidence="4" id="KW-0812">Transmembrane</keyword>
<proteinExistence type="inferred from homology"/>
<evidence type="ECO:0000313" key="6">
    <source>
        <dbReference type="Proteomes" id="UP000077868"/>
    </source>
</evidence>
<reference evidence="5 6" key="1">
    <citation type="submission" date="2016-03" db="EMBL/GenBank/DDBJ databases">
        <title>Complete genome sequence of a soil Actinobacterium, Nocardioides dokdonensis FR1436.</title>
        <authorList>
            <person name="Kwon S.-K."/>
            <person name="Kim K."/>
            <person name="Kim J.F."/>
        </authorList>
    </citation>
    <scope>NUCLEOTIDE SEQUENCE [LARGE SCALE GENOMIC DNA]</scope>
    <source>
        <strain evidence="5 6">FR1436</strain>
    </source>
</reference>
<dbReference type="PANTHER" id="PTHR37313">
    <property type="entry name" value="UPF0749 PROTEIN RV1825"/>
    <property type="match status" value="1"/>
</dbReference>
<dbReference type="Proteomes" id="UP000077868">
    <property type="component" value="Chromosome"/>
</dbReference>
<evidence type="ECO:0000256" key="4">
    <source>
        <dbReference type="SAM" id="Phobius"/>
    </source>
</evidence>
<dbReference type="OrthoDB" id="3211287at2"/>
<comment type="similarity">
    <text evidence="1">Belongs to the UPF0749 family.</text>
</comment>
<keyword evidence="2" id="KW-0175">Coiled coil</keyword>
<dbReference type="EMBL" id="CP015079">
    <property type="protein sequence ID" value="ANH39648.1"/>
    <property type="molecule type" value="Genomic_DNA"/>
</dbReference>
<keyword evidence="4" id="KW-1133">Transmembrane helix</keyword>
<evidence type="ECO:0000313" key="5">
    <source>
        <dbReference type="EMBL" id="ANH39648.1"/>
    </source>
</evidence>
<sequence length="258" mass="27253">MPDERPDHGPDAGRSGPTPETGRTRLLRALRTPSRNQLVVAVLLALVAFAAVVQVRATEIADDYAGYRDEDLIAVLDGLAGTSQRARAEIERLETTRDQLASDTADQRTALQQAQSEADTLAILAGLVPVRGPGVRITITEVTSPINADTVVDMVQSLRVAGAEAIQVNGQVRLVAQSAFTDVVGGLEVDGVSLTGPYVFDVIGPPSALSNAMTILDGPRLDLQDEGAEVEITELASVDIEVVADPLEPDFAQPQDAQ</sequence>
<dbReference type="Pfam" id="PF05949">
    <property type="entry name" value="DUF881"/>
    <property type="match status" value="1"/>
</dbReference>
<feature type="region of interest" description="Disordered" evidence="3">
    <location>
        <begin position="1"/>
        <end position="22"/>
    </location>
</feature>
<organism evidence="5 6">
    <name type="scientific">Nocardioides dokdonensis FR1436</name>
    <dbReference type="NCBI Taxonomy" id="1300347"/>
    <lineage>
        <taxon>Bacteria</taxon>
        <taxon>Bacillati</taxon>
        <taxon>Actinomycetota</taxon>
        <taxon>Actinomycetes</taxon>
        <taxon>Propionibacteriales</taxon>
        <taxon>Nocardioidaceae</taxon>
        <taxon>Nocardioides</taxon>
    </lineage>
</organism>
<evidence type="ECO:0000256" key="2">
    <source>
        <dbReference type="SAM" id="Coils"/>
    </source>
</evidence>
<dbReference type="GO" id="GO:0005886">
    <property type="term" value="C:plasma membrane"/>
    <property type="evidence" value="ECO:0007669"/>
    <property type="project" value="TreeGrafter"/>
</dbReference>
<dbReference type="PANTHER" id="PTHR37313:SF2">
    <property type="entry name" value="UPF0749 PROTEIN YLXX"/>
    <property type="match status" value="1"/>
</dbReference>
<gene>
    <name evidence="5" type="ORF">I601_3241</name>
</gene>
<accession>A0A1A9GMX3</accession>
<name>A0A1A9GMX3_9ACTN</name>
<feature type="coiled-coil region" evidence="2">
    <location>
        <begin position="76"/>
        <end position="103"/>
    </location>
</feature>
<feature type="compositionally biased region" description="Basic and acidic residues" evidence="3">
    <location>
        <begin position="1"/>
        <end position="11"/>
    </location>
</feature>
<dbReference type="STRING" id="1300347.I601_3241"/>
<keyword evidence="6" id="KW-1185">Reference proteome</keyword>
<protein>
    <recommendedName>
        <fullName evidence="7">Division initiation protein</fullName>
    </recommendedName>
</protein>
<dbReference type="KEGG" id="ndk:I601_3241"/>